<reference evidence="2" key="1">
    <citation type="submission" date="2020-12" db="EMBL/GenBank/DDBJ databases">
        <title>Bacterial taxonomy.</title>
        <authorList>
            <person name="Pan X."/>
        </authorList>
    </citation>
    <scope>NUCLEOTIDE SEQUENCE</scope>
    <source>
        <strain evidence="2">KCTC 52957</strain>
    </source>
</reference>
<name>A0A934MCB1_9RHOB</name>
<gene>
    <name evidence="2" type="ORF">ILP92_07510</name>
</gene>
<evidence type="ECO:0000256" key="1">
    <source>
        <dbReference type="SAM" id="Coils"/>
    </source>
</evidence>
<organism evidence="2 3">
    <name type="scientific">Palleronia pontilimi</name>
    <dbReference type="NCBI Taxonomy" id="1964209"/>
    <lineage>
        <taxon>Bacteria</taxon>
        <taxon>Pseudomonadati</taxon>
        <taxon>Pseudomonadota</taxon>
        <taxon>Alphaproteobacteria</taxon>
        <taxon>Rhodobacterales</taxon>
        <taxon>Roseobacteraceae</taxon>
        <taxon>Palleronia</taxon>
    </lineage>
</organism>
<keyword evidence="1" id="KW-0175">Coiled coil</keyword>
<dbReference type="EMBL" id="JAEKPD010000007">
    <property type="protein sequence ID" value="MBJ3762588.1"/>
    <property type="molecule type" value="Genomic_DNA"/>
</dbReference>
<protein>
    <submittedName>
        <fullName evidence="2">DUF465 domain-containing protein</fullName>
    </submittedName>
</protein>
<comment type="caution">
    <text evidence="2">The sequence shown here is derived from an EMBL/GenBank/DDBJ whole genome shotgun (WGS) entry which is preliminary data.</text>
</comment>
<evidence type="ECO:0000313" key="3">
    <source>
        <dbReference type="Proteomes" id="UP000642488"/>
    </source>
</evidence>
<feature type="coiled-coil region" evidence="1">
    <location>
        <begin position="11"/>
        <end position="59"/>
    </location>
</feature>
<proteinExistence type="predicted"/>
<dbReference type="Gene3D" id="6.10.280.50">
    <property type="match status" value="1"/>
</dbReference>
<dbReference type="AlphaFoldDB" id="A0A934MCB1"/>
<accession>A0A934MCB1</accession>
<dbReference type="InterPro" id="IPR038444">
    <property type="entry name" value="DUF465_sf"/>
</dbReference>
<dbReference type="InterPro" id="IPR007420">
    <property type="entry name" value="DUF465"/>
</dbReference>
<evidence type="ECO:0000313" key="2">
    <source>
        <dbReference type="EMBL" id="MBJ3762588.1"/>
    </source>
</evidence>
<sequence>MDSDEVLRVELAVLRAEHRDLDDAVRALQDRGTADMLTLQRLKRRKLALKDRIAALEDRLTPDIIA</sequence>
<keyword evidence="3" id="KW-1185">Reference proteome</keyword>
<dbReference type="Proteomes" id="UP000642488">
    <property type="component" value="Unassembled WGS sequence"/>
</dbReference>
<dbReference type="Pfam" id="PF04325">
    <property type="entry name" value="DUF465"/>
    <property type="match status" value="1"/>
</dbReference>